<sequence length="215" mass="25296">MENQSYAEKVLELEEECPNVAAEMKRQTRFHNNEYDEEGCKMLGVLYQNKPKEKDVKLEFPHQTPTAKPCIILACFRQAINEPILFSFSYGSIEGSIEEERIHDRYLAVGSGEDYAHKCYMEKAYKKIHQMDDVNEVSEIAREIILYSRLRDKRTSISVHVHSLTIDEEYAELVPRGENIDQLIENQYQILKEIYEWENETIELVVPVNIKRKFD</sequence>
<name>A0AAV1DKV3_OLDCO</name>
<protein>
    <submittedName>
        <fullName evidence="1">OLC1v1006937C1</fullName>
    </submittedName>
</protein>
<evidence type="ECO:0000313" key="2">
    <source>
        <dbReference type="Proteomes" id="UP001161247"/>
    </source>
</evidence>
<reference evidence="1" key="1">
    <citation type="submission" date="2023-03" db="EMBL/GenBank/DDBJ databases">
        <authorList>
            <person name="Julca I."/>
        </authorList>
    </citation>
    <scope>NUCLEOTIDE SEQUENCE</scope>
</reference>
<organism evidence="1 2">
    <name type="scientific">Oldenlandia corymbosa var. corymbosa</name>
    <dbReference type="NCBI Taxonomy" id="529605"/>
    <lineage>
        <taxon>Eukaryota</taxon>
        <taxon>Viridiplantae</taxon>
        <taxon>Streptophyta</taxon>
        <taxon>Embryophyta</taxon>
        <taxon>Tracheophyta</taxon>
        <taxon>Spermatophyta</taxon>
        <taxon>Magnoliopsida</taxon>
        <taxon>eudicotyledons</taxon>
        <taxon>Gunneridae</taxon>
        <taxon>Pentapetalae</taxon>
        <taxon>asterids</taxon>
        <taxon>lamiids</taxon>
        <taxon>Gentianales</taxon>
        <taxon>Rubiaceae</taxon>
        <taxon>Rubioideae</taxon>
        <taxon>Spermacoceae</taxon>
        <taxon>Hedyotis-Oldenlandia complex</taxon>
        <taxon>Oldenlandia</taxon>
    </lineage>
</organism>
<dbReference type="Proteomes" id="UP001161247">
    <property type="component" value="Chromosome 5"/>
</dbReference>
<accession>A0AAV1DKV3</accession>
<dbReference type="AlphaFoldDB" id="A0AAV1DKV3"/>
<evidence type="ECO:0000313" key="1">
    <source>
        <dbReference type="EMBL" id="CAI9107559.1"/>
    </source>
</evidence>
<dbReference type="EMBL" id="OX459122">
    <property type="protein sequence ID" value="CAI9107559.1"/>
    <property type="molecule type" value="Genomic_DNA"/>
</dbReference>
<keyword evidence="2" id="KW-1185">Reference proteome</keyword>
<gene>
    <name evidence="1" type="ORF">OLC1_LOCUS15847</name>
</gene>
<proteinExistence type="predicted"/>